<dbReference type="GO" id="GO:0015483">
    <property type="term" value="F:long-chain fatty acid transporting porin activity"/>
    <property type="evidence" value="ECO:0007669"/>
    <property type="project" value="TreeGrafter"/>
</dbReference>
<dbReference type="PANTHER" id="PTHR35093:SF8">
    <property type="entry name" value="OUTER MEMBRANE PROTEIN NMB0088-RELATED"/>
    <property type="match status" value="1"/>
</dbReference>
<dbReference type="OrthoDB" id="19849at2"/>
<dbReference type="Proteomes" id="UP000294832">
    <property type="component" value="Unassembled WGS sequence"/>
</dbReference>
<evidence type="ECO:0000256" key="3">
    <source>
        <dbReference type="ARBA" id="ARBA00022452"/>
    </source>
</evidence>
<name>A0A4R2F312_9GAMM</name>
<dbReference type="Gene3D" id="2.40.160.60">
    <property type="entry name" value="Outer membrane protein transport protein (OMPP1/FadL/TodX)"/>
    <property type="match status" value="1"/>
</dbReference>
<evidence type="ECO:0000313" key="9">
    <source>
        <dbReference type="EMBL" id="TCN79684.1"/>
    </source>
</evidence>
<dbReference type="SUPFAM" id="SSF56935">
    <property type="entry name" value="Porins"/>
    <property type="match status" value="1"/>
</dbReference>
<evidence type="ECO:0000256" key="2">
    <source>
        <dbReference type="ARBA" id="ARBA00008163"/>
    </source>
</evidence>
<dbReference type="AlphaFoldDB" id="A0A4R2F312"/>
<keyword evidence="3" id="KW-1134">Transmembrane beta strand</keyword>
<dbReference type="Pfam" id="PF03349">
    <property type="entry name" value="Toluene_X"/>
    <property type="match status" value="1"/>
</dbReference>
<accession>A0A4R2F312</accession>
<comment type="similarity">
    <text evidence="2">Belongs to the OmpP1/FadL family.</text>
</comment>
<keyword evidence="7" id="KW-0998">Cell outer membrane</keyword>
<evidence type="ECO:0000256" key="8">
    <source>
        <dbReference type="SAM" id="SignalP"/>
    </source>
</evidence>
<protein>
    <submittedName>
        <fullName evidence="9">Long-chain fatty acid transport protein</fullName>
    </submittedName>
</protein>
<evidence type="ECO:0000256" key="7">
    <source>
        <dbReference type="ARBA" id="ARBA00023237"/>
    </source>
</evidence>
<dbReference type="InterPro" id="IPR005017">
    <property type="entry name" value="OMPP1/FadL/TodX"/>
</dbReference>
<evidence type="ECO:0000313" key="10">
    <source>
        <dbReference type="Proteomes" id="UP000294832"/>
    </source>
</evidence>
<evidence type="ECO:0000256" key="1">
    <source>
        <dbReference type="ARBA" id="ARBA00004571"/>
    </source>
</evidence>
<keyword evidence="6" id="KW-0472">Membrane</keyword>
<keyword evidence="10" id="KW-1185">Reference proteome</keyword>
<comment type="subcellular location">
    <subcellularLocation>
        <location evidence="1">Cell outer membrane</location>
        <topology evidence="1">Multi-pass membrane protein</topology>
    </subcellularLocation>
</comment>
<gene>
    <name evidence="9" type="ORF">EDC91_13120</name>
</gene>
<sequence length="450" mass="48363">MKKQQIALAISAAILGIAVQAQVQAAGFQLAESSATGLGRAFAGEGASAENASVQARNPAMLSYLEGRQMSVGAIYVMPSVNTPGDVTIASPLLPQAVTLNADVNDVANNAVVPNFYYSSQLNDRWTWGLAVNSNYGLSTELDTTAAAAIFGNKTSVTTVELNPNIAYRIDQHFTVGGGLRLVYGEGEIGASVPGWIDAVRAVPGLPSSVTAALPPAGTELKYLKGDDYGYGWQAGASWQITPEHRIALSYHSKVDLDLDGHASGLIYTGGSSKVEGYLPLELPAFAELSSFHQLTDNWSMQASVNWTDWSVFDQLVAYFPGEQKPLGDISSDLVKDEHFKDNWRFALGTMYRLNDTWLLRAGVALDKTAVSDEHRTITIPDSDRHWVSVGVGYAPTKSINVDLGISYLRTHGSAPINETMNMLNLAQVTYNGESTGHVWLAGLQVSYKI</sequence>
<comment type="caution">
    <text evidence="9">The sequence shown here is derived from an EMBL/GenBank/DDBJ whole genome shotgun (WGS) entry which is preliminary data.</text>
</comment>
<dbReference type="EMBL" id="SLWF01000031">
    <property type="protein sequence ID" value="TCN79684.1"/>
    <property type="molecule type" value="Genomic_DNA"/>
</dbReference>
<organism evidence="9 10">
    <name type="scientific">Shewanella fodinae</name>
    <dbReference type="NCBI Taxonomy" id="552357"/>
    <lineage>
        <taxon>Bacteria</taxon>
        <taxon>Pseudomonadati</taxon>
        <taxon>Pseudomonadota</taxon>
        <taxon>Gammaproteobacteria</taxon>
        <taxon>Alteromonadales</taxon>
        <taxon>Shewanellaceae</taxon>
        <taxon>Shewanella</taxon>
    </lineage>
</organism>
<dbReference type="RefSeq" id="WP_133040129.1">
    <property type="nucleotide sequence ID" value="NZ_BMXW01000014.1"/>
</dbReference>
<reference evidence="9 10" key="1">
    <citation type="submission" date="2019-03" db="EMBL/GenBank/DDBJ databases">
        <title>Freshwater and sediment microbial communities from various areas in North America, analyzing microbe dynamics in response to fracking.</title>
        <authorList>
            <person name="Lamendella R."/>
        </authorList>
    </citation>
    <scope>NUCLEOTIDE SEQUENCE [LARGE SCALE GENOMIC DNA]</scope>
    <source>
        <strain evidence="9 10">74A</strain>
    </source>
</reference>
<dbReference type="PANTHER" id="PTHR35093">
    <property type="entry name" value="OUTER MEMBRANE PROTEIN NMB0088-RELATED"/>
    <property type="match status" value="1"/>
</dbReference>
<evidence type="ECO:0000256" key="5">
    <source>
        <dbReference type="ARBA" id="ARBA00022729"/>
    </source>
</evidence>
<evidence type="ECO:0000256" key="4">
    <source>
        <dbReference type="ARBA" id="ARBA00022692"/>
    </source>
</evidence>
<keyword evidence="5 8" id="KW-0732">Signal</keyword>
<feature type="signal peptide" evidence="8">
    <location>
        <begin position="1"/>
        <end position="25"/>
    </location>
</feature>
<keyword evidence="4" id="KW-0812">Transmembrane</keyword>
<evidence type="ECO:0000256" key="6">
    <source>
        <dbReference type="ARBA" id="ARBA00023136"/>
    </source>
</evidence>
<dbReference type="GO" id="GO:0009279">
    <property type="term" value="C:cell outer membrane"/>
    <property type="evidence" value="ECO:0007669"/>
    <property type="project" value="UniProtKB-SubCell"/>
</dbReference>
<proteinExistence type="inferred from homology"/>
<feature type="chain" id="PRO_5020647229" evidence="8">
    <location>
        <begin position="26"/>
        <end position="450"/>
    </location>
</feature>